<keyword evidence="12 19" id="KW-1133">Transmembrane helix</keyword>
<dbReference type="EMBL" id="CP033577">
    <property type="protein sequence ID" value="AYV22648.1"/>
    <property type="molecule type" value="Genomic_DNA"/>
</dbReference>
<comment type="caution">
    <text evidence="18">Lacks conserved residue(s) required for the propagation of feature annotation.</text>
</comment>
<keyword evidence="5 18" id="KW-0597">Phosphoprotein</keyword>
<dbReference type="GO" id="GO:0005524">
    <property type="term" value="F:ATP binding"/>
    <property type="evidence" value="ECO:0007669"/>
    <property type="project" value="UniProtKB-KW"/>
</dbReference>
<keyword evidence="8" id="KW-0547">Nucleotide-binding</keyword>
<feature type="domain" description="Response regulatory" evidence="21">
    <location>
        <begin position="733"/>
        <end position="854"/>
    </location>
</feature>
<dbReference type="InterPro" id="IPR004358">
    <property type="entry name" value="Sig_transdc_His_kin-like_C"/>
</dbReference>
<dbReference type="PANTHER" id="PTHR45339">
    <property type="entry name" value="HYBRID SIGNAL TRANSDUCTION HISTIDINE KINASE J"/>
    <property type="match status" value="1"/>
</dbReference>
<evidence type="ECO:0000313" key="24">
    <source>
        <dbReference type="Proteomes" id="UP000279760"/>
    </source>
</evidence>
<keyword evidence="6" id="KW-0808">Transferase</keyword>
<dbReference type="InterPro" id="IPR001789">
    <property type="entry name" value="Sig_transdc_resp-reg_receiver"/>
</dbReference>
<evidence type="ECO:0000256" key="8">
    <source>
        <dbReference type="ARBA" id="ARBA00022741"/>
    </source>
</evidence>
<evidence type="ECO:0000256" key="5">
    <source>
        <dbReference type="ARBA" id="ARBA00022553"/>
    </source>
</evidence>
<proteinExistence type="predicted"/>
<comment type="subcellular location">
    <subcellularLocation>
        <location evidence="2">Cell membrane</location>
        <topology evidence="2">Multi-pass membrane protein</topology>
    </subcellularLocation>
</comment>
<evidence type="ECO:0000256" key="1">
    <source>
        <dbReference type="ARBA" id="ARBA00000085"/>
    </source>
</evidence>
<dbReference type="CDD" id="cd17546">
    <property type="entry name" value="REC_hyHK_CKI1_RcsC-like"/>
    <property type="match status" value="1"/>
</dbReference>
<evidence type="ECO:0000256" key="3">
    <source>
        <dbReference type="ARBA" id="ARBA00012438"/>
    </source>
</evidence>
<comment type="catalytic activity">
    <reaction evidence="1">
        <text>ATP + protein L-histidine = ADP + protein N-phospho-L-histidine.</text>
        <dbReference type="EC" id="2.7.13.3"/>
    </reaction>
</comment>
<dbReference type="GO" id="GO:0005886">
    <property type="term" value="C:plasma membrane"/>
    <property type="evidence" value="ECO:0007669"/>
    <property type="project" value="UniProtKB-SubCell"/>
</dbReference>
<dbReference type="PROSITE" id="PS50894">
    <property type="entry name" value="HPT"/>
    <property type="match status" value="1"/>
</dbReference>
<dbReference type="Gene3D" id="1.20.120.160">
    <property type="entry name" value="HPT domain"/>
    <property type="match status" value="1"/>
</dbReference>
<dbReference type="Pfam" id="PF02518">
    <property type="entry name" value="HATPase_c"/>
    <property type="match status" value="1"/>
</dbReference>
<feature type="modified residue" description="4-aspartylphosphate" evidence="18">
    <location>
        <position position="931"/>
    </location>
</feature>
<keyword evidence="7 19" id="KW-0812">Transmembrane</keyword>
<dbReference type="Gene3D" id="3.40.50.2300">
    <property type="match status" value="2"/>
</dbReference>
<keyword evidence="9" id="KW-0418">Kinase</keyword>
<dbReference type="SUPFAM" id="SSF55874">
    <property type="entry name" value="ATPase domain of HSP90 chaperone/DNA topoisomerase II/histidine kinase"/>
    <property type="match status" value="1"/>
</dbReference>
<evidence type="ECO:0000256" key="9">
    <source>
        <dbReference type="ARBA" id="ARBA00022777"/>
    </source>
</evidence>
<comment type="subunit">
    <text evidence="15">At low DSF concentrations, interacts with RpfF.</text>
</comment>
<dbReference type="PROSITE" id="PS50110">
    <property type="entry name" value="RESPONSE_REGULATORY"/>
    <property type="match status" value="2"/>
</dbReference>
<dbReference type="InterPro" id="IPR003594">
    <property type="entry name" value="HATPase_dom"/>
</dbReference>
<dbReference type="Gene3D" id="3.30.565.10">
    <property type="entry name" value="Histidine kinase-like ATPase, C-terminal domain"/>
    <property type="match status" value="1"/>
</dbReference>
<protein>
    <recommendedName>
        <fullName evidence="16">Sensory/regulatory protein RpfC</fullName>
        <ecNumber evidence="3">2.7.13.3</ecNumber>
    </recommendedName>
</protein>
<sequence length="1202" mass="134000">MNSESVKHSIVTSNKIAAGFLVVLVLLLSVGLAAWFSLDKLFRSVDRYEGAGQLLLTLDRARLHELSFTRDLSERESEVALSHMTEALKLSETFHLERHEDSSGTKELVSQITQYRADFQRYVALSWESVEKREQMVEAAQRASSIADALHSLQIKYIEKDKRLVDSLRQSMSDISRNSTASFQLSVAVESARNHAKDFLVSGNLKEYHLSKGELKKISRYLDFLEDRIKDTRSRELLVELEQLERAYYENLTVFRSDKVKKGIRLDDPALADLSRVAFDLAQSALDLRNNETLVFERAQSKVAAIQNLMARRLDLSKSVTELIQELDSARQTDRDFSLALSSEAKTIHAQNVVMVLERGLQTTSILRGSLIELDEKVLFEELEPAIKNYLERFGELRIVSSHIGTIAQQMVDSAIDIDGAILDIRNRRFNEMSEARGLANMTTYGGILFALAILLLAYLIRKSQRELHIVTEELEESNIQTQNASQAKSDFLANMSHEIRTPMNAIIGMSHLALETKLDNKQRHYISKVNSSAQALLGIINDILDFSKIEAGKVEIESINFSLDSVLEEVISLIDDSAKQKKLSLIIDVASDVPDQLIGDPLRIKQVLTNLTSNAVKFTETGEVRVKVSTAMMRERECKINFAVKDTGIGMTREQIDSLFQSFSQADSSTTRKYGGTGLGLSITKNLVELMGGKVSVESRLGEGARFSFSLVLGVSESNATVFYPAQLQSQKLALIDSSKESEQVVLSQLERIQCKVDSYRDLDQLESALNQGKTIPNVVLYGWRNEVSDNIETILSMRERAPQVLTAKLIILCSDSRQDIIEALEETDIQVASVLEKPFTASTLHDALIAAALNESPRVGHYRSHSEELKRALASLQGAKVLLVEDNTINQEVARELLQSKGLSVDVVENGQEAVTSLQSEIYDGVLMDCQMPIMDGYEATRNIRKELGLVELPVIAMTASVMIDDKEKALACGMNDVIGKPIILEEMFQVMAKWIQPSKQSSVDHLDIERLAGSEIGLRLAGGNEALHQKLIQRFIEQYSGMRIGTSEEQTSEATMFEVHTLKGAAGNLGLADIAEICDQIERQLKQGGSVEQEVTMLNTQLERTVESLIQNTLSISVPEPQEFEIPFSEPQLQRINELIALSEDFDMQVSELLSDVDYLSQAGLAEDVINDLKVALGHYDFEKMSAILQAYKASLGGK</sequence>
<dbReference type="AlphaFoldDB" id="A0A3G4VF55"/>
<evidence type="ECO:0000256" key="19">
    <source>
        <dbReference type="SAM" id="Phobius"/>
    </source>
</evidence>
<gene>
    <name evidence="23" type="ORF">ECB94_15945</name>
</gene>
<evidence type="ECO:0000256" key="4">
    <source>
        <dbReference type="ARBA" id="ARBA00022475"/>
    </source>
</evidence>
<dbReference type="SUPFAM" id="SSF52172">
    <property type="entry name" value="CheY-like"/>
    <property type="match status" value="2"/>
</dbReference>
<keyword evidence="13" id="KW-0902">Two-component regulatory system</keyword>
<accession>A0A3G4VF55</accession>
<evidence type="ECO:0000256" key="17">
    <source>
        <dbReference type="PROSITE-ProRule" id="PRU00110"/>
    </source>
</evidence>
<dbReference type="CDD" id="cd00088">
    <property type="entry name" value="HPT"/>
    <property type="match status" value="1"/>
</dbReference>
<dbReference type="SMART" id="SM00388">
    <property type="entry name" value="HisKA"/>
    <property type="match status" value="1"/>
</dbReference>
<evidence type="ECO:0000256" key="16">
    <source>
        <dbReference type="ARBA" id="ARBA00068150"/>
    </source>
</evidence>
<feature type="domain" description="Histidine kinase" evidence="20">
    <location>
        <begin position="495"/>
        <end position="716"/>
    </location>
</feature>
<feature type="transmembrane region" description="Helical" evidence="19">
    <location>
        <begin position="438"/>
        <end position="461"/>
    </location>
</feature>
<dbReference type="Pfam" id="PF00072">
    <property type="entry name" value="Response_reg"/>
    <property type="match status" value="1"/>
</dbReference>
<dbReference type="RefSeq" id="WP_124940992.1">
    <property type="nucleotide sequence ID" value="NZ_CP033577.1"/>
</dbReference>
<dbReference type="Gene3D" id="1.10.287.130">
    <property type="match status" value="1"/>
</dbReference>
<evidence type="ECO:0000256" key="15">
    <source>
        <dbReference type="ARBA" id="ARBA00064003"/>
    </source>
</evidence>
<dbReference type="FunFam" id="3.30.565.10:FF:000010">
    <property type="entry name" value="Sensor histidine kinase RcsC"/>
    <property type="match status" value="1"/>
</dbReference>
<dbReference type="SUPFAM" id="SSF47384">
    <property type="entry name" value="Homodimeric domain of signal transducing histidine kinase"/>
    <property type="match status" value="1"/>
</dbReference>
<dbReference type="InterPro" id="IPR036097">
    <property type="entry name" value="HisK_dim/P_sf"/>
</dbReference>
<dbReference type="EC" id="2.7.13.3" evidence="3"/>
<dbReference type="InterPro" id="IPR003661">
    <property type="entry name" value="HisK_dim/P_dom"/>
</dbReference>
<dbReference type="PROSITE" id="PS50109">
    <property type="entry name" value="HIS_KIN"/>
    <property type="match status" value="1"/>
</dbReference>
<dbReference type="Proteomes" id="UP000279760">
    <property type="component" value="Chromosome 1"/>
</dbReference>
<evidence type="ECO:0000259" key="20">
    <source>
        <dbReference type="PROSITE" id="PS50109"/>
    </source>
</evidence>
<dbReference type="InterPro" id="IPR036641">
    <property type="entry name" value="HPT_dom_sf"/>
</dbReference>
<dbReference type="PRINTS" id="PR00344">
    <property type="entry name" value="BCTRLSENSOR"/>
</dbReference>
<dbReference type="InterPro" id="IPR005467">
    <property type="entry name" value="His_kinase_dom"/>
</dbReference>
<evidence type="ECO:0000256" key="10">
    <source>
        <dbReference type="ARBA" id="ARBA00022801"/>
    </source>
</evidence>
<dbReference type="Pfam" id="PF01627">
    <property type="entry name" value="Hpt"/>
    <property type="match status" value="1"/>
</dbReference>
<organism evidence="23 24">
    <name type="scientific">Vibrio mediterranei</name>
    <dbReference type="NCBI Taxonomy" id="689"/>
    <lineage>
        <taxon>Bacteria</taxon>
        <taxon>Pseudomonadati</taxon>
        <taxon>Pseudomonadota</taxon>
        <taxon>Gammaproteobacteria</taxon>
        <taxon>Vibrionales</taxon>
        <taxon>Vibrionaceae</taxon>
        <taxon>Vibrio</taxon>
    </lineage>
</organism>
<evidence type="ECO:0000256" key="13">
    <source>
        <dbReference type="ARBA" id="ARBA00023012"/>
    </source>
</evidence>
<feature type="modified residue" description="Phosphohistidine" evidence="17">
    <location>
        <position position="1063"/>
    </location>
</feature>
<dbReference type="SMART" id="SM00387">
    <property type="entry name" value="HATPase_c"/>
    <property type="match status" value="1"/>
</dbReference>
<name>A0A3G4VF55_9VIBR</name>
<evidence type="ECO:0000313" key="23">
    <source>
        <dbReference type="EMBL" id="AYV22648.1"/>
    </source>
</evidence>
<dbReference type="FunFam" id="1.10.287.130:FF:000002">
    <property type="entry name" value="Two-component osmosensing histidine kinase"/>
    <property type="match status" value="1"/>
</dbReference>
<evidence type="ECO:0000256" key="12">
    <source>
        <dbReference type="ARBA" id="ARBA00022989"/>
    </source>
</evidence>
<keyword evidence="10" id="KW-0378">Hydrolase</keyword>
<dbReference type="Pfam" id="PF00512">
    <property type="entry name" value="HisKA"/>
    <property type="match status" value="1"/>
</dbReference>
<dbReference type="InterPro" id="IPR036890">
    <property type="entry name" value="HATPase_C_sf"/>
</dbReference>
<dbReference type="CDD" id="cd00082">
    <property type="entry name" value="HisKA"/>
    <property type="match status" value="1"/>
</dbReference>
<evidence type="ECO:0000256" key="2">
    <source>
        <dbReference type="ARBA" id="ARBA00004651"/>
    </source>
</evidence>
<dbReference type="PANTHER" id="PTHR45339:SF1">
    <property type="entry name" value="HYBRID SIGNAL TRANSDUCTION HISTIDINE KINASE J"/>
    <property type="match status" value="1"/>
</dbReference>
<feature type="transmembrane region" description="Helical" evidence="19">
    <location>
        <begin position="16"/>
        <end position="38"/>
    </location>
</feature>
<evidence type="ECO:0000256" key="6">
    <source>
        <dbReference type="ARBA" id="ARBA00022679"/>
    </source>
</evidence>
<feature type="domain" description="HPt" evidence="22">
    <location>
        <begin position="1023"/>
        <end position="1127"/>
    </location>
</feature>
<keyword evidence="14 19" id="KW-0472">Membrane</keyword>
<dbReference type="GO" id="GO:0016787">
    <property type="term" value="F:hydrolase activity"/>
    <property type="evidence" value="ECO:0007669"/>
    <property type="project" value="UniProtKB-KW"/>
</dbReference>
<dbReference type="CDD" id="cd16922">
    <property type="entry name" value="HATPase_EvgS-ArcB-TorS-like"/>
    <property type="match status" value="1"/>
</dbReference>
<feature type="domain" description="Response regulatory" evidence="21">
    <location>
        <begin position="882"/>
        <end position="998"/>
    </location>
</feature>
<dbReference type="GO" id="GO:0000155">
    <property type="term" value="F:phosphorelay sensor kinase activity"/>
    <property type="evidence" value="ECO:0007669"/>
    <property type="project" value="InterPro"/>
</dbReference>
<evidence type="ECO:0000256" key="11">
    <source>
        <dbReference type="ARBA" id="ARBA00022840"/>
    </source>
</evidence>
<evidence type="ECO:0000259" key="22">
    <source>
        <dbReference type="PROSITE" id="PS50894"/>
    </source>
</evidence>
<evidence type="ECO:0000256" key="14">
    <source>
        <dbReference type="ARBA" id="ARBA00023136"/>
    </source>
</evidence>
<evidence type="ECO:0000256" key="18">
    <source>
        <dbReference type="PROSITE-ProRule" id="PRU00169"/>
    </source>
</evidence>
<keyword evidence="4" id="KW-1003">Cell membrane</keyword>
<dbReference type="InterPro" id="IPR008207">
    <property type="entry name" value="Sig_transdc_His_kin_Hpt_dom"/>
</dbReference>
<evidence type="ECO:0000259" key="21">
    <source>
        <dbReference type="PROSITE" id="PS50110"/>
    </source>
</evidence>
<dbReference type="SUPFAM" id="SSF47226">
    <property type="entry name" value="Histidine-containing phosphotransfer domain, HPT domain"/>
    <property type="match status" value="1"/>
</dbReference>
<dbReference type="SMART" id="SM00448">
    <property type="entry name" value="REC"/>
    <property type="match status" value="1"/>
</dbReference>
<evidence type="ECO:0000256" key="7">
    <source>
        <dbReference type="ARBA" id="ARBA00022692"/>
    </source>
</evidence>
<dbReference type="InterPro" id="IPR011006">
    <property type="entry name" value="CheY-like_superfamily"/>
</dbReference>
<reference evidence="23 24" key="1">
    <citation type="submission" date="2018-11" db="EMBL/GenBank/DDBJ databases">
        <title>Complete Genome Sequence of Vbrio mediterranei 117-T6: a Potential Pathogen Bacteria Isolated from the Conchocelis of Pyropia.</title>
        <authorList>
            <person name="Liu Q."/>
        </authorList>
    </citation>
    <scope>NUCLEOTIDE SEQUENCE [LARGE SCALE GENOMIC DNA]</scope>
    <source>
        <strain evidence="23 24">117-T6</strain>
    </source>
</reference>
<keyword evidence="11" id="KW-0067">ATP-binding</keyword>